<dbReference type="SUPFAM" id="SSF63829">
    <property type="entry name" value="Calcium-dependent phosphotriesterase"/>
    <property type="match status" value="2"/>
</dbReference>
<dbReference type="Pfam" id="PF02494">
    <property type="entry name" value="HYR"/>
    <property type="match status" value="2"/>
</dbReference>
<accession>A0ABU4RCX5</accession>
<feature type="chain" id="PRO_5046668366" evidence="3">
    <location>
        <begin position="19"/>
        <end position="1228"/>
    </location>
</feature>
<keyword evidence="6" id="KW-1185">Reference proteome</keyword>
<feature type="domain" description="HYR" evidence="4">
    <location>
        <begin position="994"/>
        <end position="1073"/>
    </location>
</feature>
<feature type="domain" description="HYR" evidence="4">
    <location>
        <begin position="835"/>
        <end position="914"/>
    </location>
</feature>
<dbReference type="InterPro" id="IPR026444">
    <property type="entry name" value="Secre_tail"/>
</dbReference>
<dbReference type="Pfam" id="PF18962">
    <property type="entry name" value="Por_Secre_tail"/>
    <property type="match status" value="1"/>
</dbReference>
<dbReference type="NCBIfam" id="TIGR02608">
    <property type="entry name" value="delta_60_rpt"/>
    <property type="match status" value="13"/>
</dbReference>
<dbReference type="RefSeq" id="WP_230002017.1">
    <property type="nucleotide sequence ID" value="NZ_CP087134.1"/>
</dbReference>
<evidence type="ECO:0000256" key="2">
    <source>
        <dbReference type="ARBA" id="ARBA00022737"/>
    </source>
</evidence>
<evidence type="ECO:0000256" key="1">
    <source>
        <dbReference type="ARBA" id="ARBA00022729"/>
    </source>
</evidence>
<organism evidence="5 6">
    <name type="scientific">Flavobacterium cupriresistens</name>
    <dbReference type="NCBI Taxonomy" id="2893885"/>
    <lineage>
        <taxon>Bacteria</taxon>
        <taxon>Pseudomonadati</taxon>
        <taxon>Bacteroidota</taxon>
        <taxon>Flavobacteriia</taxon>
        <taxon>Flavobacteriales</taxon>
        <taxon>Flavobacteriaceae</taxon>
        <taxon>Flavobacterium</taxon>
    </lineage>
</organism>
<dbReference type="InterPro" id="IPR025667">
    <property type="entry name" value="SprB_repeat"/>
</dbReference>
<evidence type="ECO:0000313" key="6">
    <source>
        <dbReference type="Proteomes" id="UP001273350"/>
    </source>
</evidence>
<dbReference type="PROSITE" id="PS50825">
    <property type="entry name" value="HYR"/>
    <property type="match status" value="2"/>
</dbReference>
<comment type="caution">
    <text evidence="5">The sequence shown here is derived from an EMBL/GenBank/DDBJ whole genome shotgun (WGS) entry which is preliminary data.</text>
</comment>
<dbReference type="Gene3D" id="2.60.40.740">
    <property type="match status" value="1"/>
</dbReference>
<dbReference type="PANTHER" id="PTHR42754">
    <property type="entry name" value="ENDOGLUCANASE"/>
    <property type="match status" value="1"/>
</dbReference>
<feature type="signal peptide" evidence="3">
    <location>
        <begin position="1"/>
        <end position="18"/>
    </location>
</feature>
<dbReference type="Pfam" id="PF17164">
    <property type="entry name" value="DUF5122"/>
    <property type="match status" value="12"/>
</dbReference>
<evidence type="ECO:0000313" key="5">
    <source>
        <dbReference type="EMBL" id="MDX6189310.1"/>
    </source>
</evidence>
<dbReference type="InterPro" id="IPR013431">
    <property type="entry name" value="Delta_60_rpt"/>
</dbReference>
<keyword evidence="1 3" id="KW-0732">Signal</keyword>
<evidence type="ECO:0000256" key="3">
    <source>
        <dbReference type="SAM" id="SignalP"/>
    </source>
</evidence>
<proteinExistence type="predicted"/>
<keyword evidence="2" id="KW-0677">Repeat</keyword>
<protein>
    <submittedName>
        <fullName evidence="5">HYR domain-containing protein</fullName>
    </submittedName>
</protein>
<dbReference type="Pfam" id="PF13573">
    <property type="entry name" value="SprB"/>
    <property type="match status" value="1"/>
</dbReference>
<gene>
    <name evidence="5" type="ORF">SGQ83_08135</name>
</gene>
<name>A0ABU4RCX5_9FLAO</name>
<dbReference type="NCBIfam" id="TIGR04183">
    <property type="entry name" value="Por_Secre_tail"/>
    <property type="match status" value="1"/>
</dbReference>
<sequence>MKKTLLFFFILKSLILFAQNAADVEHHFGPSPGFGGLVECIVTQPDGKIIIKGAAVFRSKRTNGLVRINPDGSLDPTFVYNEDITRFTVKSIALQSDGKLLVGGNDNVEQSRVIRLNADGSKDTSFLFGGGVGESSVSVSAITVQSDGKILVANKKIYSTPQRRLIRLNADGSLDTAFNIGNGFDNDITAVAVQSDGKIVVSGKFSTFQDVAQQYLIRLNVDGSKDTSFNTGTGFVGNYVYSVLIQSDGKIIASGGFRTYQGVAQKYLIRLNPDGSNDTSFTNPINFAYMNYEYASNMSLQPDGKLIASFYKPNNSSGDDGVYRFNSDGSQDSTFSIASFYDGANLLTGKANADVLATAILNDGRILIGGKFNYCNKIIEKGIVCLNANGSRDSSFNKDTGFDAAVQCSAVQGDGKTLIGGYFDNFQGVTQKKLIRINLDGSKDTSFNPPAEFNDEVQSILLQADGKILIRGKFTNFGNSGRNALVRLNPDGSRDTSFLRSSEYDVEVIALQPNGKIIISAFVDSYPYLPVRRLFRLNIDGTNDVSFTAGNSFDLSKGIISSIVAQPDGKILVGGSFTTLNPIPQKYLVRLNPDGSQDTSFDIGTLYNLAINVQKITLQPDGKILVAGLFSPTTGNYQNYLVRLNSDGSKDPSFNQSIGSESVRTGYGIEISSLVLQPDGKILVGGEFDTFQGIAQNRLTRLNSDGSIDASFDTGNQFVAPIYSISLFPDGKINVSGVFSSYKSFTSSYFIRLKGTYFTPLNATTIQTNVTCLDSATGSASIVSVNEGKAPYTYLWSNGATTPEITGLVAGNYSCKIIDSESATITKNFIIITDSDIERPIITAPAAVTVNANLDCTATAVVLGTPITSDNCNVASVTNNAPAVFPVGNTTVIWTVKDASGNVATAAQTITVKDVTLPTITAPTAVTVNLTAAGCTLSATDVVLGTPVTADNCSVASVTSNAPKFYSLGTTIVTWTVKDKSNNSATATQIVTVKDVTPPTITAPAAIVSNTTFNCKAAGIALGNPITADNCSVASVTNDAPANFPIGNTTVTWIVKDRSNNTATATQLVTIKGLDVTVSYNEGKLTVAETAATYKWLTCNNGVFTAIPNENNPTFTPKQLGSYAVEVTKNSCTATSTCFDVAVLATKDFTLQDSFKLYPNPVKDFITIEVNILNSAKLDVFDVTGNLLITKELKTISTKLNVSNLPVGVYLFRVSNDMGTVTKKVIKD</sequence>
<dbReference type="Gene3D" id="2.80.10.50">
    <property type="match status" value="7"/>
</dbReference>
<dbReference type="InterPro" id="IPR003410">
    <property type="entry name" value="HYR_dom"/>
</dbReference>
<evidence type="ECO:0000259" key="4">
    <source>
        <dbReference type="PROSITE" id="PS50825"/>
    </source>
</evidence>
<reference evidence="5 6" key="1">
    <citation type="submission" date="2023-11" db="EMBL/GenBank/DDBJ databases">
        <title>Unpublished Manusciprt.</title>
        <authorList>
            <person name="Saticioglu I.B."/>
            <person name="Ay H."/>
            <person name="Ajmi N."/>
            <person name="Altun S."/>
            <person name="Duman M."/>
        </authorList>
    </citation>
    <scope>NUCLEOTIDE SEQUENCE [LARGE SCALE GENOMIC DNA]</scope>
    <source>
        <strain evidence="5 6">Fl-318</strain>
    </source>
</reference>
<dbReference type="Proteomes" id="UP001273350">
    <property type="component" value="Unassembled WGS sequence"/>
</dbReference>
<dbReference type="EMBL" id="JAWXVI010000004">
    <property type="protein sequence ID" value="MDX6189310.1"/>
    <property type="molecule type" value="Genomic_DNA"/>
</dbReference>
<dbReference type="PANTHER" id="PTHR42754:SF1">
    <property type="entry name" value="LIPOPROTEIN"/>
    <property type="match status" value="1"/>
</dbReference>
<dbReference type="SUPFAM" id="SSF101898">
    <property type="entry name" value="NHL repeat"/>
    <property type="match status" value="1"/>
</dbReference>